<feature type="domain" description="Integrase catalytic" evidence="2">
    <location>
        <begin position="224"/>
        <end position="452"/>
    </location>
</feature>
<dbReference type="PROSITE" id="PS50994">
    <property type="entry name" value="INTEGRASE"/>
    <property type="match status" value="1"/>
</dbReference>
<name>A0ABS4GP17_9BACL</name>
<evidence type="ECO:0000259" key="2">
    <source>
        <dbReference type="PROSITE" id="PS50994"/>
    </source>
</evidence>
<evidence type="ECO:0000313" key="4">
    <source>
        <dbReference type="Proteomes" id="UP001519343"/>
    </source>
</evidence>
<accession>A0ABS4GP17</accession>
<protein>
    <submittedName>
        <fullName evidence="3">Transposase InsO family protein</fullName>
    </submittedName>
</protein>
<gene>
    <name evidence="3" type="ORF">J2Z37_001987</name>
</gene>
<sequence>MSKRRIIETTPQFQDKINVSEWPKVLIENLSLIDQEKFNQRKLAIEMYIEGKTPINKITEKTQINRVNLNRLLKRCLEHDDQGIIWGYRALIPRKRITSYQRTKTVPSQIHETSLPGAFSQLLRNYPIIKEKIDEIYLKRNKNVIHEPRYSTKVIHRQFIKLCREQGLTINDYPLNTNTLAYRSLCRYLKNLQDEYLSEAANQYGEDAKRLLNTTGTGSQNHPMIVRPLNRVQFDGHRIDAKIAIIFHTPEGDEIVRVMERIWILTIIDVATRAILGYYISLNKEYSAEDVLQCIKNAIVPWKPRTLTIPSLNYPACGGFPSGVIPETQWGLWDEIWFDRGKANLANIVKDRLEKIVGCSVNIGPVKTPERRAIIERFFGILEENGYHRLINTTGSSPFDPRRQNAEEKAEKYRISTDHIEEITEILLANYNGTSHEGVNNLTPLEVMAQRIERQKPLPIIRQMPEEDKVEVMFFSLQAYRQVVGNVKKGKRPHINYEGVLYRNEVLARTPELIGTTLTLVVNIEDIRTVTAFLPDGSELGTLTAHGKWGIRPHSLKTRKEINKLRNRKILQFATMDDPIEVYHQYLLTSAKTNKNERNRLAQMQREEKRAAEQSHNFGFHEENKSSTQYKENKDNETEIWKNVSDTKPYNRKFKRTIVF</sequence>
<evidence type="ECO:0000313" key="3">
    <source>
        <dbReference type="EMBL" id="MBP1931986.1"/>
    </source>
</evidence>
<dbReference type="SUPFAM" id="SSF53098">
    <property type="entry name" value="Ribonuclease H-like"/>
    <property type="match status" value="1"/>
</dbReference>
<dbReference type="InterPro" id="IPR036397">
    <property type="entry name" value="RNaseH_sf"/>
</dbReference>
<dbReference type="Gene3D" id="3.30.420.10">
    <property type="entry name" value="Ribonuclease H-like superfamily/Ribonuclease H"/>
    <property type="match status" value="1"/>
</dbReference>
<dbReference type="InterPro" id="IPR001584">
    <property type="entry name" value="Integrase_cat-core"/>
</dbReference>
<dbReference type="EMBL" id="JAGGKT010000004">
    <property type="protein sequence ID" value="MBP1931986.1"/>
    <property type="molecule type" value="Genomic_DNA"/>
</dbReference>
<dbReference type="RefSeq" id="WP_209810048.1">
    <property type="nucleotide sequence ID" value="NZ_JAGGKT010000004.1"/>
</dbReference>
<dbReference type="Proteomes" id="UP001519343">
    <property type="component" value="Unassembled WGS sequence"/>
</dbReference>
<feature type="region of interest" description="Disordered" evidence="1">
    <location>
        <begin position="610"/>
        <end position="634"/>
    </location>
</feature>
<comment type="caution">
    <text evidence="3">The sequence shown here is derived from an EMBL/GenBank/DDBJ whole genome shotgun (WGS) entry which is preliminary data.</text>
</comment>
<dbReference type="InterPro" id="IPR012337">
    <property type="entry name" value="RNaseH-like_sf"/>
</dbReference>
<keyword evidence="4" id="KW-1185">Reference proteome</keyword>
<evidence type="ECO:0000256" key="1">
    <source>
        <dbReference type="SAM" id="MobiDB-lite"/>
    </source>
</evidence>
<organism evidence="3 4">
    <name type="scientific">Ammoniphilus resinae</name>
    <dbReference type="NCBI Taxonomy" id="861532"/>
    <lineage>
        <taxon>Bacteria</taxon>
        <taxon>Bacillati</taxon>
        <taxon>Bacillota</taxon>
        <taxon>Bacilli</taxon>
        <taxon>Bacillales</taxon>
        <taxon>Paenibacillaceae</taxon>
        <taxon>Aneurinibacillus group</taxon>
        <taxon>Ammoniphilus</taxon>
    </lineage>
</organism>
<proteinExistence type="predicted"/>
<reference evidence="3 4" key="1">
    <citation type="submission" date="2021-03" db="EMBL/GenBank/DDBJ databases">
        <title>Genomic Encyclopedia of Type Strains, Phase IV (KMG-IV): sequencing the most valuable type-strain genomes for metagenomic binning, comparative biology and taxonomic classification.</title>
        <authorList>
            <person name="Goeker M."/>
        </authorList>
    </citation>
    <scope>NUCLEOTIDE SEQUENCE [LARGE SCALE GENOMIC DNA]</scope>
    <source>
        <strain evidence="3 4">DSM 24738</strain>
    </source>
</reference>